<reference evidence="7 8" key="1">
    <citation type="submission" date="2017-09" db="EMBL/GenBank/DDBJ databases">
        <title>Bacterial strain isolated from the female urinary microbiota.</title>
        <authorList>
            <person name="Thomas-White K."/>
            <person name="Kumar N."/>
            <person name="Forster S."/>
            <person name="Putonti C."/>
            <person name="Lawley T."/>
            <person name="Wolfe A.J."/>
        </authorList>
    </citation>
    <scope>NUCLEOTIDE SEQUENCE [LARGE SCALE GENOMIC DNA]</scope>
    <source>
        <strain evidence="7 8">UMB0683</strain>
    </source>
</reference>
<dbReference type="SUPFAM" id="SSF53720">
    <property type="entry name" value="ALDH-like"/>
    <property type="match status" value="1"/>
</dbReference>
<dbReference type="GO" id="GO:0004777">
    <property type="term" value="F:succinate-semialdehyde dehydrogenase (NAD+) activity"/>
    <property type="evidence" value="ECO:0007669"/>
    <property type="project" value="TreeGrafter"/>
</dbReference>
<dbReference type="PROSITE" id="PS00687">
    <property type="entry name" value="ALDEHYDE_DEHYDR_GLU"/>
    <property type="match status" value="1"/>
</dbReference>
<dbReference type="FunFam" id="3.40.309.10:FF:000009">
    <property type="entry name" value="Aldehyde dehydrogenase A"/>
    <property type="match status" value="1"/>
</dbReference>
<dbReference type="RefSeq" id="WP_104689205.1">
    <property type="nucleotide sequence ID" value="NZ_JBKTHY010000011.1"/>
</dbReference>
<dbReference type="PANTHER" id="PTHR43217:SF2">
    <property type="entry name" value="SUCCINATE-SEMIALDEHYDE DEHYDROGENASE [NADP(+)]"/>
    <property type="match status" value="1"/>
</dbReference>
<keyword evidence="2" id="KW-0521">NADP</keyword>
<comment type="similarity">
    <text evidence="1 5">Belongs to the aldehyde dehydrogenase family.</text>
</comment>
<evidence type="ECO:0000256" key="2">
    <source>
        <dbReference type="ARBA" id="ARBA00022857"/>
    </source>
</evidence>
<comment type="caution">
    <text evidence="7">The sequence shown here is derived from an EMBL/GenBank/DDBJ whole genome shotgun (WGS) entry which is preliminary data.</text>
</comment>
<protein>
    <submittedName>
        <fullName evidence="7">Succinate-semialdehyde dehydrogenase</fullName>
    </submittedName>
</protein>
<dbReference type="InterPro" id="IPR029510">
    <property type="entry name" value="Ald_DH_CS_GLU"/>
</dbReference>
<name>A0A2J6NL67_9LACO</name>
<dbReference type="OrthoDB" id="9762913at2"/>
<dbReference type="Gene3D" id="3.40.309.10">
    <property type="entry name" value="Aldehyde Dehydrogenase, Chain A, domain 2"/>
    <property type="match status" value="1"/>
</dbReference>
<dbReference type="AlphaFoldDB" id="A0A2J6NL67"/>
<feature type="domain" description="Aldehyde dehydrogenase" evidence="6">
    <location>
        <begin position="3"/>
        <end position="449"/>
    </location>
</feature>
<dbReference type="Pfam" id="PF00171">
    <property type="entry name" value="Aldedh"/>
    <property type="match status" value="1"/>
</dbReference>
<gene>
    <name evidence="7" type="ORF">CK797_07840</name>
</gene>
<dbReference type="InterPro" id="IPR047110">
    <property type="entry name" value="GABD/Sad-like"/>
</dbReference>
<evidence type="ECO:0000256" key="3">
    <source>
        <dbReference type="ARBA" id="ARBA00023002"/>
    </source>
</evidence>
<dbReference type="InterPro" id="IPR016161">
    <property type="entry name" value="Ald_DH/histidinol_DH"/>
</dbReference>
<evidence type="ECO:0000313" key="7">
    <source>
        <dbReference type="EMBL" id="PMB82082.1"/>
    </source>
</evidence>
<dbReference type="InterPro" id="IPR016163">
    <property type="entry name" value="Ald_DH_C"/>
</dbReference>
<dbReference type="EMBL" id="PNFV01000010">
    <property type="protein sequence ID" value="PMB82082.1"/>
    <property type="molecule type" value="Genomic_DNA"/>
</dbReference>
<organism evidence="7 8">
    <name type="scientific">Limosilactobacillus pontis</name>
    <dbReference type="NCBI Taxonomy" id="35787"/>
    <lineage>
        <taxon>Bacteria</taxon>
        <taxon>Bacillati</taxon>
        <taxon>Bacillota</taxon>
        <taxon>Bacilli</taxon>
        <taxon>Lactobacillales</taxon>
        <taxon>Lactobacillaceae</taxon>
        <taxon>Limosilactobacillus</taxon>
    </lineage>
</organism>
<evidence type="ECO:0000256" key="1">
    <source>
        <dbReference type="ARBA" id="ARBA00009986"/>
    </source>
</evidence>
<keyword evidence="3 5" id="KW-0560">Oxidoreductase</keyword>
<sequence length="458" mass="50207">MAYQTINPYTNETLKTFANTSDAELEEALTNAHALYQEWRKNDCLAKRKQVILRLGTLLRERKTALATIMTKEMGKLIGEAEGEVELCASFCDYYVAHADQFLQPTVIATTSGRAKVLKQALGVLVAVEPWNFPFYQIARIFIPNFIVGNPIILKDASNCPSSAQAFADLVIEAGAPIGSLTNLFLNYDQVGKAIADNRVVGVCLTGSERGGASVATEAGKNLKKNTMELGGNDAFIVLDDANWDQLVKVAPAARLYNAGQVCTSSKRFIVNAKFYDRFLEMLKEHFANVKMGDPLDRSTTLAPMNSKRAKEKLQAQVTMAVANGAKVYYGNQPVDNLTGQFFMPTILTDITPDNPIFDTEMFGPVASVYKVNNDQEAIELANNSSYGLGNTIFSSDSAHAEQVAAQIETGMSWINSGWASLPELPFGGVKNSGYGRELSQLGFTEFVNEHLIYEPRQ</sequence>
<dbReference type="CDD" id="cd07100">
    <property type="entry name" value="ALDH_SSADH1_GabD1"/>
    <property type="match status" value="1"/>
</dbReference>
<accession>A0A2J6NL67</accession>
<feature type="active site" evidence="4">
    <location>
        <position position="229"/>
    </location>
</feature>
<proteinExistence type="inferred from homology"/>
<dbReference type="InterPro" id="IPR044148">
    <property type="entry name" value="ALDH_GabD1-like"/>
</dbReference>
<dbReference type="FunFam" id="3.40.605.10:FF:000012">
    <property type="entry name" value="NAD-dependent succinate-semialdehyde dehydrogenase"/>
    <property type="match status" value="1"/>
</dbReference>
<evidence type="ECO:0000256" key="4">
    <source>
        <dbReference type="PROSITE-ProRule" id="PRU10007"/>
    </source>
</evidence>
<dbReference type="Gene3D" id="3.40.605.10">
    <property type="entry name" value="Aldehyde Dehydrogenase, Chain A, domain 1"/>
    <property type="match status" value="1"/>
</dbReference>
<dbReference type="GO" id="GO:0004030">
    <property type="term" value="F:aldehyde dehydrogenase [NAD(P)+] activity"/>
    <property type="evidence" value="ECO:0007669"/>
    <property type="project" value="InterPro"/>
</dbReference>
<dbReference type="InterPro" id="IPR016162">
    <property type="entry name" value="Ald_DH_N"/>
</dbReference>
<evidence type="ECO:0000259" key="6">
    <source>
        <dbReference type="Pfam" id="PF00171"/>
    </source>
</evidence>
<evidence type="ECO:0000256" key="5">
    <source>
        <dbReference type="RuleBase" id="RU003345"/>
    </source>
</evidence>
<evidence type="ECO:0000313" key="8">
    <source>
        <dbReference type="Proteomes" id="UP000239920"/>
    </source>
</evidence>
<dbReference type="Proteomes" id="UP000239920">
    <property type="component" value="Unassembled WGS sequence"/>
</dbReference>
<dbReference type="PANTHER" id="PTHR43217">
    <property type="entry name" value="SUCCINATE SEMIALDEHYDE DEHYDROGENASE [NAD(P)+] SAD"/>
    <property type="match status" value="1"/>
</dbReference>
<dbReference type="InterPro" id="IPR015590">
    <property type="entry name" value="Aldehyde_DH_dom"/>
</dbReference>